<feature type="region of interest" description="Disordered" evidence="1">
    <location>
        <begin position="191"/>
        <end position="235"/>
    </location>
</feature>
<dbReference type="EMBL" id="UZAN01051399">
    <property type="protein sequence ID" value="VDP88882.1"/>
    <property type="molecule type" value="Genomic_DNA"/>
</dbReference>
<protein>
    <submittedName>
        <fullName evidence="4">TORC_M domain-containing protein</fullName>
    </submittedName>
</protein>
<dbReference type="AlphaFoldDB" id="A0A183AXP5"/>
<feature type="compositionally biased region" description="Polar residues" evidence="1">
    <location>
        <begin position="38"/>
        <end position="47"/>
    </location>
</feature>
<sequence length="356" mass="37977">MSRTCARQQRMRQQTLNEERMSHADQAARPSGERRSSGSKLIISSPTPSVYPFMNHAASVSQSSPLSDSNPARNPNQPTRSVGASALLAFLSGSDHRASSQAANTNASQSSQQPQQRQQQQQQSSPHSAQEKTVNPQHPSSVLVSTRPGQLNGNAVPVVTSVSTLPPGCSSTAVAAAANSAHYSNATLSTHTDDEVVDQSPSQSHESSGILLNSVCPNSDETGSNPTRNSDSGLQHANNFLPVDISTMDLESTVSPASSDLNSPMESCFPNIAEDQESDSFDLNNITPSIHLSSSFVYHCFRLLFGTTHVTWLSHFEAAPPSRRTVRCGLQTQSFGVVRDSLGANSTGVDYAKESI</sequence>
<dbReference type="WBParaSite" id="ECPE_0001176501-mRNA-1">
    <property type="protein sequence ID" value="ECPE_0001176501-mRNA-1"/>
    <property type="gene ID" value="ECPE_0001176501"/>
</dbReference>
<feature type="compositionally biased region" description="Polar residues" evidence="1">
    <location>
        <begin position="199"/>
        <end position="235"/>
    </location>
</feature>
<evidence type="ECO:0000256" key="1">
    <source>
        <dbReference type="SAM" id="MobiDB-lite"/>
    </source>
</evidence>
<reference evidence="2 3" key="2">
    <citation type="submission" date="2018-11" db="EMBL/GenBank/DDBJ databases">
        <authorList>
            <consortium name="Pathogen Informatics"/>
        </authorList>
    </citation>
    <scope>NUCLEOTIDE SEQUENCE [LARGE SCALE GENOMIC DNA]</scope>
    <source>
        <strain evidence="2 3">Egypt</strain>
    </source>
</reference>
<proteinExistence type="predicted"/>
<evidence type="ECO:0000313" key="2">
    <source>
        <dbReference type="EMBL" id="VDP88882.1"/>
    </source>
</evidence>
<name>A0A183AXP5_9TREM</name>
<feature type="compositionally biased region" description="Low complexity" evidence="1">
    <location>
        <begin position="99"/>
        <end position="128"/>
    </location>
</feature>
<reference evidence="4" key="1">
    <citation type="submission" date="2016-06" db="UniProtKB">
        <authorList>
            <consortium name="WormBaseParasite"/>
        </authorList>
    </citation>
    <scope>IDENTIFICATION</scope>
</reference>
<gene>
    <name evidence="2" type="ORF">ECPE_LOCUS11730</name>
</gene>
<evidence type="ECO:0000313" key="3">
    <source>
        <dbReference type="Proteomes" id="UP000272942"/>
    </source>
</evidence>
<accession>A0A183AXP5</accession>
<dbReference type="OrthoDB" id="6242697at2759"/>
<dbReference type="Proteomes" id="UP000272942">
    <property type="component" value="Unassembled WGS sequence"/>
</dbReference>
<feature type="region of interest" description="Disordered" evidence="1">
    <location>
        <begin position="95"/>
        <end position="150"/>
    </location>
</feature>
<feature type="compositionally biased region" description="Polar residues" evidence="1">
    <location>
        <begin position="1"/>
        <end position="16"/>
    </location>
</feature>
<organism evidence="4">
    <name type="scientific">Echinostoma caproni</name>
    <dbReference type="NCBI Taxonomy" id="27848"/>
    <lineage>
        <taxon>Eukaryota</taxon>
        <taxon>Metazoa</taxon>
        <taxon>Spiralia</taxon>
        <taxon>Lophotrochozoa</taxon>
        <taxon>Platyhelminthes</taxon>
        <taxon>Trematoda</taxon>
        <taxon>Digenea</taxon>
        <taxon>Plagiorchiida</taxon>
        <taxon>Echinostomata</taxon>
        <taxon>Echinostomatoidea</taxon>
        <taxon>Echinostomatidae</taxon>
        <taxon>Echinostoma</taxon>
    </lineage>
</organism>
<feature type="region of interest" description="Disordered" evidence="1">
    <location>
        <begin position="60"/>
        <end position="80"/>
    </location>
</feature>
<feature type="compositionally biased region" description="Polar residues" evidence="1">
    <location>
        <begin position="131"/>
        <end position="150"/>
    </location>
</feature>
<evidence type="ECO:0000313" key="4">
    <source>
        <dbReference type="WBParaSite" id="ECPE_0001176501-mRNA-1"/>
    </source>
</evidence>
<keyword evidence="3" id="KW-1185">Reference proteome</keyword>
<feature type="region of interest" description="Disordered" evidence="1">
    <location>
        <begin position="1"/>
        <end position="47"/>
    </location>
</feature>